<sequence>MHGRERALHVKIVVIGGGAAGLGVAGAAKGQDPSVETVVYTEYEDVAYSPCGIPFVHGKEIESFEKLFLATKQQYVDAGVDVHYETTVESIDTRSKTIKVSGEGEVGYDRLVLATGWNYDTPDVPGTDLGGIYHVKNIREAMQWDEFMDTVKSAVVVESGPIAMEMVSALQHRGIDVTLVDPGPWPMADVIDPDIVEPVRADWERSGVHLKFGERVTAFRGTSTLTHVTTSFGDVEAQLAVIGSHKVANSALAHAAGITLGSTGGIVVDPHMRTSDPDVYAAGDCAEIPHGVSNVPLQGLSGSHAYAQGKTAGINAAGGNRVHNPVFVPWGMLAGEWMIGGVSFGETLATALGLPFVTGVADGITRARYYPGVKPIKVKLLADPGTRRLIGAQMIGGEGIKERADFLGIVARTGVTVDTLATMENVYSPAIGALNEPIAMAAQALVAKL</sequence>
<evidence type="ECO:0000259" key="7">
    <source>
        <dbReference type="Pfam" id="PF02852"/>
    </source>
</evidence>
<reference evidence="9 10" key="1">
    <citation type="journal article" date="2019" name="Int. J. Syst. Evol. Microbiol.">
        <title>The Global Catalogue of Microorganisms (GCM) 10K type strain sequencing project: providing services to taxonomists for standard genome sequencing and annotation.</title>
        <authorList>
            <consortium name="The Broad Institute Genomics Platform"/>
            <consortium name="The Broad Institute Genome Sequencing Center for Infectious Disease"/>
            <person name="Wu L."/>
            <person name="Ma J."/>
        </authorList>
    </citation>
    <scope>NUCLEOTIDE SEQUENCE [LARGE SCALE GENOMIC DNA]</scope>
    <source>
        <strain evidence="9 10">JCM 11813</strain>
    </source>
</reference>
<evidence type="ECO:0000259" key="8">
    <source>
        <dbReference type="Pfam" id="PF07992"/>
    </source>
</evidence>
<keyword evidence="4" id="KW-0274">FAD</keyword>
<dbReference type="PRINTS" id="PR00411">
    <property type="entry name" value="PNDRDTASEI"/>
</dbReference>
<comment type="caution">
    <text evidence="9">The sequence shown here is derived from an EMBL/GenBank/DDBJ whole genome shotgun (WGS) entry which is preliminary data.</text>
</comment>
<dbReference type="InterPro" id="IPR023753">
    <property type="entry name" value="FAD/NAD-binding_dom"/>
</dbReference>
<proteinExistence type="inferred from homology"/>
<dbReference type="InterPro" id="IPR036188">
    <property type="entry name" value="FAD/NAD-bd_sf"/>
</dbReference>
<accession>A0ABN1U9Y8</accession>
<dbReference type="InterPro" id="IPR016156">
    <property type="entry name" value="FAD/NAD-linked_Rdtase_dimer_sf"/>
</dbReference>
<dbReference type="Pfam" id="PF02852">
    <property type="entry name" value="Pyr_redox_dim"/>
    <property type="match status" value="1"/>
</dbReference>
<evidence type="ECO:0000313" key="9">
    <source>
        <dbReference type="EMBL" id="GAA1127318.1"/>
    </source>
</evidence>
<dbReference type="PANTHER" id="PTHR43429:SF1">
    <property type="entry name" value="NAD(P)H SULFUR OXIDOREDUCTASE (COA-DEPENDENT)"/>
    <property type="match status" value="1"/>
</dbReference>
<keyword evidence="6" id="KW-0676">Redox-active center</keyword>
<dbReference type="Gene3D" id="3.50.50.60">
    <property type="entry name" value="FAD/NAD(P)-binding domain"/>
    <property type="match status" value="2"/>
</dbReference>
<dbReference type="RefSeq" id="WP_343905130.1">
    <property type="nucleotide sequence ID" value="NZ_BAAAJE010000001.1"/>
</dbReference>
<evidence type="ECO:0000256" key="2">
    <source>
        <dbReference type="ARBA" id="ARBA00009130"/>
    </source>
</evidence>
<evidence type="ECO:0000256" key="1">
    <source>
        <dbReference type="ARBA" id="ARBA00001974"/>
    </source>
</evidence>
<protein>
    <submittedName>
        <fullName evidence="9">FAD-dependent oxidoreductase</fullName>
    </submittedName>
</protein>
<keyword evidence="3" id="KW-0285">Flavoprotein</keyword>
<name>A0ABN1U9Y8_9ACTN</name>
<dbReference type="InterPro" id="IPR050260">
    <property type="entry name" value="FAD-bd_OxRdtase"/>
</dbReference>
<dbReference type="SUPFAM" id="SSF51905">
    <property type="entry name" value="FAD/NAD(P)-binding domain"/>
    <property type="match status" value="1"/>
</dbReference>
<dbReference type="Pfam" id="PF07992">
    <property type="entry name" value="Pyr_redox_2"/>
    <property type="match status" value="1"/>
</dbReference>
<evidence type="ECO:0000256" key="3">
    <source>
        <dbReference type="ARBA" id="ARBA00022630"/>
    </source>
</evidence>
<comment type="similarity">
    <text evidence="2">Belongs to the class-III pyridine nucleotide-disulfide oxidoreductase family.</text>
</comment>
<feature type="domain" description="Pyridine nucleotide-disulphide oxidoreductase dimerisation" evidence="7">
    <location>
        <begin position="342"/>
        <end position="430"/>
    </location>
</feature>
<keyword evidence="5" id="KW-0560">Oxidoreductase</keyword>
<evidence type="ECO:0000256" key="5">
    <source>
        <dbReference type="ARBA" id="ARBA00023002"/>
    </source>
</evidence>
<dbReference type="EMBL" id="BAAAJE010000001">
    <property type="protein sequence ID" value="GAA1127318.1"/>
    <property type="molecule type" value="Genomic_DNA"/>
</dbReference>
<evidence type="ECO:0000313" key="10">
    <source>
        <dbReference type="Proteomes" id="UP001499979"/>
    </source>
</evidence>
<dbReference type="InterPro" id="IPR004099">
    <property type="entry name" value="Pyr_nucl-diS_OxRdtase_dimer"/>
</dbReference>
<gene>
    <name evidence="9" type="ORF">GCM10009606_03720</name>
</gene>
<evidence type="ECO:0000256" key="6">
    <source>
        <dbReference type="ARBA" id="ARBA00023284"/>
    </source>
</evidence>
<dbReference type="PRINTS" id="PR00368">
    <property type="entry name" value="FADPNR"/>
</dbReference>
<dbReference type="Proteomes" id="UP001499979">
    <property type="component" value="Unassembled WGS sequence"/>
</dbReference>
<feature type="domain" description="FAD/NAD(P)-binding" evidence="8">
    <location>
        <begin position="11"/>
        <end position="291"/>
    </location>
</feature>
<dbReference type="SUPFAM" id="SSF55424">
    <property type="entry name" value="FAD/NAD-linked reductases, dimerisation (C-terminal) domain"/>
    <property type="match status" value="1"/>
</dbReference>
<evidence type="ECO:0000256" key="4">
    <source>
        <dbReference type="ARBA" id="ARBA00022827"/>
    </source>
</evidence>
<dbReference type="PANTHER" id="PTHR43429">
    <property type="entry name" value="PYRIDINE NUCLEOTIDE-DISULFIDE OXIDOREDUCTASE DOMAIN-CONTAINING"/>
    <property type="match status" value="1"/>
</dbReference>
<organism evidence="9 10">
    <name type="scientific">Nocardioides aquiterrae</name>
    <dbReference type="NCBI Taxonomy" id="203799"/>
    <lineage>
        <taxon>Bacteria</taxon>
        <taxon>Bacillati</taxon>
        <taxon>Actinomycetota</taxon>
        <taxon>Actinomycetes</taxon>
        <taxon>Propionibacteriales</taxon>
        <taxon>Nocardioidaceae</taxon>
        <taxon>Nocardioides</taxon>
    </lineage>
</organism>
<keyword evidence="10" id="KW-1185">Reference proteome</keyword>
<comment type="cofactor">
    <cofactor evidence="1">
        <name>FAD</name>
        <dbReference type="ChEBI" id="CHEBI:57692"/>
    </cofactor>
</comment>